<dbReference type="GO" id="GO:0004672">
    <property type="term" value="F:protein kinase activity"/>
    <property type="evidence" value="ECO:0007669"/>
    <property type="project" value="InterPro"/>
</dbReference>
<comment type="caution">
    <text evidence="2">The sequence shown here is derived from an EMBL/GenBank/DDBJ whole genome shotgun (WGS) entry which is preliminary data.</text>
</comment>
<protein>
    <recommendedName>
        <fullName evidence="1">Protein kinase domain-containing protein</fullName>
    </recommendedName>
</protein>
<dbReference type="SUPFAM" id="SSF56112">
    <property type="entry name" value="Protein kinase-like (PK-like)"/>
    <property type="match status" value="1"/>
</dbReference>
<sequence>MNDSIPWQEKPPWDKYRRILSGFDPSVILAIDKTPRPNVFAVRCLSSEARTSVSNISRVKHQNIAKVYEVFVPHDALYVVTDYVPTSLSMILDCTLGPSPGQIAATFHQVVGGMKYLTSCDLACVCLQESDILVANSGHVTIGNNHPISSVYLRSLTASASFDNCYSYRHPGDVSVLSRTMVKAIQKRREGEGIWPGDYREVFEDLNEWSVTFNDFFFQTVLGVSWKGLSYHPFLTSAPGKEVLIPLVKIAQASGKFVMGGQWESTQWGV</sequence>
<accession>A0A225AVN5</accession>
<dbReference type="RefSeq" id="XP_020117668.1">
    <property type="nucleotide sequence ID" value="XM_020261927.1"/>
</dbReference>
<name>A0A225AVN5_TALAT</name>
<keyword evidence="3" id="KW-1185">Reference proteome</keyword>
<dbReference type="SMART" id="SM00220">
    <property type="entry name" value="S_TKc"/>
    <property type="match status" value="1"/>
</dbReference>
<evidence type="ECO:0000259" key="1">
    <source>
        <dbReference type="SMART" id="SM00220"/>
    </source>
</evidence>
<proteinExistence type="predicted"/>
<dbReference type="Pfam" id="PF07714">
    <property type="entry name" value="PK_Tyr_Ser-Thr"/>
    <property type="match status" value="1"/>
</dbReference>
<dbReference type="EMBL" id="LFMY01000011">
    <property type="protein sequence ID" value="OKL57547.1"/>
    <property type="molecule type" value="Genomic_DNA"/>
</dbReference>
<dbReference type="InterPro" id="IPR011009">
    <property type="entry name" value="Kinase-like_dom_sf"/>
</dbReference>
<dbReference type="GeneID" id="31006787"/>
<feature type="domain" description="Protein kinase" evidence="1">
    <location>
        <begin position="13"/>
        <end position="235"/>
    </location>
</feature>
<dbReference type="OrthoDB" id="4062651at2759"/>
<dbReference type="AlphaFoldDB" id="A0A225AVN5"/>
<gene>
    <name evidence="2" type="ORF">UA08_07031</name>
</gene>
<evidence type="ECO:0000313" key="2">
    <source>
        <dbReference type="EMBL" id="OKL57547.1"/>
    </source>
</evidence>
<reference evidence="2 3" key="1">
    <citation type="submission" date="2015-06" db="EMBL/GenBank/DDBJ databases">
        <title>Talaromyces atroroseus IBT 11181 draft genome.</title>
        <authorList>
            <person name="Rasmussen K.B."/>
            <person name="Rasmussen S."/>
            <person name="Petersen B."/>
            <person name="Sicheritz-Ponten T."/>
            <person name="Mortensen U.H."/>
            <person name="Thrane U."/>
        </authorList>
    </citation>
    <scope>NUCLEOTIDE SEQUENCE [LARGE SCALE GENOMIC DNA]</scope>
    <source>
        <strain evidence="2 3">IBT 11181</strain>
    </source>
</reference>
<evidence type="ECO:0000313" key="3">
    <source>
        <dbReference type="Proteomes" id="UP000214365"/>
    </source>
</evidence>
<organism evidence="2 3">
    <name type="scientific">Talaromyces atroroseus</name>
    <dbReference type="NCBI Taxonomy" id="1441469"/>
    <lineage>
        <taxon>Eukaryota</taxon>
        <taxon>Fungi</taxon>
        <taxon>Dikarya</taxon>
        <taxon>Ascomycota</taxon>
        <taxon>Pezizomycotina</taxon>
        <taxon>Eurotiomycetes</taxon>
        <taxon>Eurotiomycetidae</taxon>
        <taxon>Eurotiales</taxon>
        <taxon>Trichocomaceae</taxon>
        <taxon>Talaromyces</taxon>
        <taxon>Talaromyces sect. Trachyspermi</taxon>
    </lineage>
</organism>
<dbReference type="GO" id="GO:0005524">
    <property type="term" value="F:ATP binding"/>
    <property type="evidence" value="ECO:0007669"/>
    <property type="project" value="InterPro"/>
</dbReference>
<dbReference type="Gene3D" id="1.10.510.10">
    <property type="entry name" value="Transferase(Phosphotransferase) domain 1"/>
    <property type="match status" value="1"/>
</dbReference>
<dbReference type="InterPro" id="IPR000719">
    <property type="entry name" value="Prot_kinase_dom"/>
</dbReference>
<dbReference type="InterPro" id="IPR001245">
    <property type="entry name" value="Ser-Thr/Tyr_kinase_cat_dom"/>
</dbReference>
<dbReference type="Proteomes" id="UP000214365">
    <property type="component" value="Unassembled WGS sequence"/>
</dbReference>